<feature type="domain" description="C3H1-type" evidence="7">
    <location>
        <begin position="504"/>
        <end position="527"/>
    </location>
</feature>
<feature type="compositionally biased region" description="Basic residues" evidence="6">
    <location>
        <begin position="248"/>
        <end position="263"/>
    </location>
</feature>
<dbReference type="GO" id="GO:0045892">
    <property type="term" value="P:negative regulation of DNA-templated transcription"/>
    <property type="evidence" value="ECO:0007669"/>
    <property type="project" value="InterPro"/>
</dbReference>
<feature type="region of interest" description="Disordered" evidence="6">
    <location>
        <begin position="1"/>
        <end position="127"/>
    </location>
</feature>
<dbReference type="Gene3D" id="4.10.1000.10">
    <property type="entry name" value="Zinc finger, CCCH-type"/>
    <property type="match status" value="2"/>
</dbReference>
<dbReference type="GO" id="GO:0005634">
    <property type="term" value="C:nucleus"/>
    <property type="evidence" value="ECO:0007669"/>
    <property type="project" value="TreeGrafter"/>
</dbReference>
<feature type="domain" description="C3H1-type" evidence="7">
    <location>
        <begin position="467"/>
        <end position="490"/>
    </location>
</feature>
<feature type="region of interest" description="Disordered" evidence="6">
    <location>
        <begin position="180"/>
        <end position="275"/>
    </location>
</feature>
<accession>A0A8H7BWJ4</accession>
<feature type="compositionally biased region" description="Polar residues" evidence="6">
    <location>
        <begin position="303"/>
        <end position="312"/>
    </location>
</feature>
<dbReference type="InterPro" id="IPR036855">
    <property type="entry name" value="Znf_CCCH_sf"/>
</dbReference>
<evidence type="ECO:0000256" key="6">
    <source>
        <dbReference type="SAM" id="MobiDB-lite"/>
    </source>
</evidence>
<feature type="zinc finger region" description="C3H1-type" evidence="5">
    <location>
        <begin position="504"/>
        <end position="527"/>
    </location>
</feature>
<sequence length="527" mass="58372">MAGKQSRPKSRTLEYLLHRGAPQPSHENACDENNKAFPNDSISSPMKSDLIQETAHSLRNVSSLNPTESIQATTSDRKLACSKSSSSSSSSSSNAADSGKNVSAGQSIPAQNVQIDQSILHEPECNKSKLPMQDADFVSSLLDNLSSGALRKYDASSAPELDFNKEKQVKTDILPAGGISVASSKKRSLESVESSQPWKKHQPVLDERASQPVTPLVMPAINGQTSDHKDTVIKGATQKREKQSGHMQKQKKASASKKKKKLKNISYNDIDLNSKQESLDEMGFDQLLQLHETKAKDEKPLQVTKQQKPISKQKSRPMPDQPVSLIDVANEILGRPKKSLPPTQKLHGNATSKKLKNKKPETRARAQEQPIDKSGSELCKFWPQGKCSEGDKCPFRHEGEQIIPVCRFFKTNSCTLGDKCPFLHDLKLEPCRFFHVQGSCEGGDLCPFSHEPLTPVKLKRLHAMTGPCRFYHLKGYCTTGNSCLFSHDEISEKERQELENTLLPCKYFNTPSGCKAGDSCFYLHESK</sequence>
<dbReference type="InterPro" id="IPR041367">
    <property type="entry name" value="Znf-CCCH_4"/>
</dbReference>
<keyword evidence="3 5" id="KW-0863">Zinc-finger</keyword>
<feature type="zinc finger region" description="C3H1-type" evidence="5">
    <location>
        <begin position="467"/>
        <end position="490"/>
    </location>
</feature>
<dbReference type="Pfam" id="PF18044">
    <property type="entry name" value="zf-CCCH_4"/>
    <property type="match status" value="1"/>
</dbReference>
<dbReference type="Pfam" id="PF00642">
    <property type="entry name" value="zf-CCCH"/>
    <property type="match status" value="1"/>
</dbReference>
<comment type="caution">
    <text evidence="8">The sequence shown here is derived from an EMBL/GenBank/DDBJ whole genome shotgun (WGS) entry which is preliminary data.</text>
</comment>
<dbReference type="PROSITE" id="PS50103">
    <property type="entry name" value="ZF_C3H1"/>
    <property type="match status" value="5"/>
</dbReference>
<feature type="zinc finger region" description="C3H1-type" evidence="5">
    <location>
        <begin position="430"/>
        <end position="453"/>
    </location>
</feature>
<name>A0A8H7BWJ4_9FUNG</name>
<dbReference type="EMBL" id="JABAYA010000015">
    <property type="protein sequence ID" value="KAF7730596.1"/>
    <property type="molecule type" value="Genomic_DNA"/>
</dbReference>
<evidence type="ECO:0000313" key="9">
    <source>
        <dbReference type="Proteomes" id="UP000605846"/>
    </source>
</evidence>
<feature type="compositionally biased region" description="Basic and acidic residues" evidence="6">
    <location>
        <begin position="226"/>
        <end position="244"/>
    </location>
</feature>
<protein>
    <recommendedName>
        <fullName evidence="7">C3H1-type domain-containing protein</fullName>
    </recommendedName>
</protein>
<dbReference type="InterPro" id="IPR000571">
    <property type="entry name" value="Znf_CCCH"/>
</dbReference>
<feature type="compositionally biased region" description="Low complexity" evidence="6">
    <location>
        <begin position="82"/>
        <end position="93"/>
    </location>
</feature>
<feature type="compositionally biased region" description="Basic residues" evidence="6">
    <location>
        <begin position="1"/>
        <end position="10"/>
    </location>
</feature>
<keyword evidence="1 5" id="KW-0479">Metal-binding</keyword>
<dbReference type="Proteomes" id="UP000605846">
    <property type="component" value="Unassembled WGS sequence"/>
</dbReference>
<dbReference type="PANTHER" id="PTHR13119">
    <property type="entry name" value="ZINC FINGER CCCH DOMAIN-CONTAINING PROTEI"/>
    <property type="match status" value="1"/>
</dbReference>
<reference evidence="8" key="1">
    <citation type="submission" date="2020-01" db="EMBL/GenBank/DDBJ databases">
        <title>Genome Sequencing of Three Apophysomyces-Like Fungal Strains Confirms a Novel Fungal Genus in the Mucoromycota with divergent Burkholderia-like Endosymbiotic Bacteria.</title>
        <authorList>
            <person name="Stajich J.E."/>
            <person name="Macias A.M."/>
            <person name="Carter-House D."/>
            <person name="Lovett B."/>
            <person name="Kasson L.R."/>
            <person name="Berry K."/>
            <person name="Grigoriev I."/>
            <person name="Chang Y."/>
            <person name="Spatafora J."/>
            <person name="Kasson M.T."/>
        </authorList>
    </citation>
    <scope>NUCLEOTIDE SEQUENCE</scope>
    <source>
        <strain evidence="8">NRRL A-21654</strain>
    </source>
</reference>
<feature type="region of interest" description="Disordered" evidence="6">
    <location>
        <begin position="335"/>
        <end position="370"/>
    </location>
</feature>
<feature type="zinc finger region" description="C3H1-type" evidence="5">
    <location>
        <begin position="405"/>
        <end position="427"/>
    </location>
</feature>
<dbReference type="GO" id="GO:0003723">
    <property type="term" value="F:RNA binding"/>
    <property type="evidence" value="ECO:0007669"/>
    <property type="project" value="InterPro"/>
</dbReference>
<feature type="compositionally biased region" description="Polar residues" evidence="6">
    <location>
        <begin position="94"/>
        <end position="117"/>
    </location>
</feature>
<dbReference type="SUPFAM" id="SSF90229">
    <property type="entry name" value="CCCH zinc finger"/>
    <property type="match status" value="5"/>
</dbReference>
<dbReference type="SMART" id="SM00356">
    <property type="entry name" value="ZnF_C3H1"/>
    <property type="match status" value="5"/>
</dbReference>
<gene>
    <name evidence="8" type="ORF">EC973_001978</name>
</gene>
<evidence type="ECO:0000313" key="8">
    <source>
        <dbReference type="EMBL" id="KAF7730596.1"/>
    </source>
</evidence>
<feature type="domain" description="C3H1-type" evidence="7">
    <location>
        <begin position="405"/>
        <end position="427"/>
    </location>
</feature>
<dbReference type="PANTHER" id="PTHR13119:SF12">
    <property type="entry name" value="PROTEIN SUPPRESSOR OF SABLE"/>
    <property type="match status" value="1"/>
</dbReference>
<evidence type="ECO:0000256" key="5">
    <source>
        <dbReference type="PROSITE-ProRule" id="PRU00723"/>
    </source>
</evidence>
<dbReference type="OrthoDB" id="411372at2759"/>
<evidence type="ECO:0000256" key="2">
    <source>
        <dbReference type="ARBA" id="ARBA00022737"/>
    </source>
</evidence>
<feature type="compositionally biased region" description="Basic and acidic residues" evidence="6">
    <location>
        <begin position="291"/>
        <end position="300"/>
    </location>
</feature>
<dbReference type="GO" id="GO:0008270">
    <property type="term" value="F:zinc ion binding"/>
    <property type="evidence" value="ECO:0007669"/>
    <property type="project" value="UniProtKB-KW"/>
</dbReference>
<dbReference type="InterPro" id="IPR045124">
    <property type="entry name" value="Su(sable)-like"/>
</dbReference>
<keyword evidence="2" id="KW-0677">Repeat</keyword>
<keyword evidence="4 5" id="KW-0862">Zinc</keyword>
<organism evidence="8 9">
    <name type="scientific">Apophysomyces ossiformis</name>
    <dbReference type="NCBI Taxonomy" id="679940"/>
    <lineage>
        <taxon>Eukaryota</taxon>
        <taxon>Fungi</taxon>
        <taxon>Fungi incertae sedis</taxon>
        <taxon>Mucoromycota</taxon>
        <taxon>Mucoromycotina</taxon>
        <taxon>Mucoromycetes</taxon>
        <taxon>Mucorales</taxon>
        <taxon>Mucorineae</taxon>
        <taxon>Mucoraceae</taxon>
        <taxon>Apophysomyces</taxon>
    </lineage>
</organism>
<feature type="domain" description="C3H1-type" evidence="7">
    <location>
        <begin position="430"/>
        <end position="453"/>
    </location>
</feature>
<proteinExistence type="predicted"/>
<evidence type="ECO:0000256" key="3">
    <source>
        <dbReference type="ARBA" id="ARBA00022771"/>
    </source>
</evidence>
<feature type="compositionally biased region" description="Polar residues" evidence="6">
    <location>
        <begin position="54"/>
        <end position="74"/>
    </location>
</feature>
<dbReference type="AlphaFoldDB" id="A0A8H7BWJ4"/>
<feature type="region of interest" description="Disordered" evidence="6">
    <location>
        <begin position="290"/>
        <end position="321"/>
    </location>
</feature>
<evidence type="ECO:0000256" key="1">
    <source>
        <dbReference type="ARBA" id="ARBA00022723"/>
    </source>
</evidence>
<dbReference type="Pfam" id="PF14608">
    <property type="entry name" value="zf-CCCH_2"/>
    <property type="match status" value="3"/>
</dbReference>
<evidence type="ECO:0000259" key="7">
    <source>
        <dbReference type="PROSITE" id="PS50103"/>
    </source>
</evidence>
<feature type="compositionally biased region" description="Basic and acidic residues" evidence="6">
    <location>
        <begin position="358"/>
        <end position="370"/>
    </location>
</feature>
<feature type="domain" description="C3H1-type" evidence="7">
    <location>
        <begin position="373"/>
        <end position="400"/>
    </location>
</feature>
<evidence type="ECO:0000256" key="4">
    <source>
        <dbReference type="ARBA" id="ARBA00022833"/>
    </source>
</evidence>
<feature type="zinc finger region" description="C3H1-type" evidence="5">
    <location>
        <begin position="373"/>
        <end position="400"/>
    </location>
</feature>
<keyword evidence="9" id="KW-1185">Reference proteome</keyword>